<feature type="non-terminal residue" evidence="2">
    <location>
        <position position="47"/>
    </location>
</feature>
<dbReference type="AlphaFoldDB" id="A0A8S2Z499"/>
<feature type="non-terminal residue" evidence="2">
    <location>
        <position position="1"/>
    </location>
</feature>
<reference evidence="2" key="1">
    <citation type="submission" date="2021-02" db="EMBL/GenBank/DDBJ databases">
        <authorList>
            <person name="Nowell W R."/>
        </authorList>
    </citation>
    <scope>NUCLEOTIDE SEQUENCE</scope>
</reference>
<protein>
    <submittedName>
        <fullName evidence="2">Uncharacterized protein</fullName>
    </submittedName>
</protein>
<feature type="region of interest" description="Disordered" evidence="1">
    <location>
        <begin position="26"/>
        <end position="47"/>
    </location>
</feature>
<gene>
    <name evidence="2" type="ORF">SMN809_LOCUS38578</name>
</gene>
<proteinExistence type="predicted"/>
<name>A0A8S2Z499_9BILA</name>
<dbReference type="EMBL" id="CAJOBI010101142">
    <property type="protein sequence ID" value="CAF4588442.1"/>
    <property type="molecule type" value="Genomic_DNA"/>
</dbReference>
<organism evidence="2 3">
    <name type="scientific">Rotaria magnacalcarata</name>
    <dbReference type="NCBI Taxonomy" id="392030"/>
    <lineage>
        <taxon>Eukaryota</taxon>
        <taxon>Metazoa</taxon>
        <taxon>Spiralia</taxon>
        <taxon>Gnathifera</taxon>
        <taxon>Rotifera</taxon>
        <taxon>Eurotatoria</taxon>
        <taxon>Bdelloidea</taxon>
        <taxon>Philodinida</taxon>
        <taxon>Philodinidae</taxon>
        <taxon>Rotaria</taxon>
    </lineage>
</organism>
<evidence type="ECO:0000313" key="3">
    <source>
        <dbReference type="Proteomes" id="UP000676336"/>
    </source>
</evidence>
<evidence type="ECO:0000313" key="2">
    <source>
        <dbReference type="EMBL" id="CAF4588442.1"/>
    </source>
</evidence>
<feature type="compositionally biased region" description="Low complexity" evidence="1">
    <location>
        <begin position="34"/>
        <end position="47"/>
    </location>
</feature>
<evidence type="ECO:0000256" key="1">
    <source>
        <dbReference type="SAM" id="MobiDB-lite"/>
    </source>
</evidence>
<dbReference type="Proteomes" id="UP000676336">
    <property type="component" value="Unassembled WGS sequence"/>
</dbReference>
<sequence length="47" mass="5000">SSKSSTLPEFGIDDEVRICESCHDRLSTTGSMQSTPSSVPVSTTNKP</sequence>
<accession>A0A8S2Z499</accession>
<comment type="caution">
    <text evidence="2">The sequence shown here is derived from an EMBL/GenBank/DDBJ whole genome shotgun (WGS) entry which is preliminary data.</text>
</comment>